<organism evidence="4 5">
    <name type="scientific">Brevirhabdus pacifica</name>
    <dbReference type="NCBI Taxonomy" id="1267768"/>
    <lineage>
        <taxon>Bacteria</taxon>
        <taxon>Pseudomonadati</taxon>
        <taxon>Pseudomonadota</taxon>
        <taxon>Alphaproteobacteria</taxon>
        <taxon>Rhodobacterales</taxon>
        <taxon>Paracoccaceae</taxon>
        <taxon>Brevirhabdus</taxon>
    </lineage>
</organism>
<dbReference type="Proteomes" id="UP000187266">
    <property type="component" value="Chromosome"/>
</dbReference>
<sequence>MDTSSPRRIVVTGSNGQLGRQVVQTLVNQGHDVLGLDRTAPPTATHRSWVADITQPGVIYQALDGADAVVHLAAWIAPDRTDDVTTYTDNVAMTYAVLHAARACGLRRAVLASSIAAYGFLYHPAPVAPQVLPVAEDHPLAPVDPYGLSKVAGEQLGEAFARDALSAISLRLPGINYDPAFVRIKSLMSDPGFRKPGFWSYVDVRDAVTAVCLALDADLEGHRAYNIAAPTSNMREPTAALAARYFPDVPIRADSDTERWSGIDSGRARRELGFTATHVWESVPEGAESGGRKIG</sequence>
<accession>A0A2M9D4Y2</accession>
<dbReference type="PANTHER" id="PTHR43103:SF5">
    <property type="entry name" value="4-EPIMERASE, PUTATIVE (AFU_ORTHOLOGUE AFUA_7G00360)-RELATED"/>
    <property type="match status" value="1"/>
</dbReference>
<evidence type="ECO:0000256" key="2">
    <source>
        <dbReference type="ARBA" id="ARBA00023002"/>
    </source>
</evidence>
<dbReference type="EMBL" id="CP019124">
    <property type="protein sequence ID" value="APX90329.1"/>
    <property type="molecule type" value="Genomic_DNA"/>
</dbReference>
<reference evidence="4 5" key="1">
    <citation type="submission" date="2017-01" db="EMBL/GenBank/DDBJ databases">
        <title>Genomic analysis of Xuhuaishuia manganoxidans DY6-4.</title>
        <authorList>
            <person name="Wang X."/>
        </authorList>
    </citation>
    <scope>NUCLEOTIDE SEQUENCE [LARGE SCALE GENOMIC DNA]</scope>
    <source>
        <strain evidence="4 5">DY6-4</strain>
    </source>
</reference>
<name>A0A1U7DKC0_9RHOB</name>
<keyword evidence="5" id="KW-1185">Reference proteome</keyword>
<dbReference type="InterPro" id="IPR001509">
    <property type="entry name" value="Epimerase_deHydtase"/>
</dbReference>
<accession>A0A1U7DKC0</accession>
<proteinExistence type="inferred from homology"/>
<dbReference type="STRING" id="1267768.BV394_11820"/>
<keyword evidence="3" id="KW-0520">NAD</keyword>
<gene>
    <name evidence="4" type="ORF">BV394_11820</name>
</gene>
<dbReference type="SUPFAM" id="SSF51735">
    <property type="entry name" value="NAD(P)-binding Rossmann-fold domains"/>
    <property type="match status" value="1"/>
</dbReference>
<dbReference type="Gene3D" id="3.40.50.720">
    <property type="entry name" value="NAD(P)-binding Rossmann-like Domain"/>
    <property type="match status" value="1"/>
</dbReference>
<dbReference type="InterPro" id="IPR036291">
    <property type="entry name" value="NAD(P)-bd_dom_sf"/>
</dbReference>
<evidence type="ECO:0000256" key="3">
    <source>
        <dbReference type="ARBA" id="ARBA00023027"/>
    </source>
</evidence>
<dbReference type="OrthoDB" id="7836994at2"/>
<keyword evidence="2" id="KW-0560">Oxidoreductase</keyword>
<dbReference type="RefSeq" id="WP_076980347.1">
    <property type="nucleotide sequence ID" value="NZ_CP019124.1"/>
</dbReference>
<dbReference type="PANTHER" id="PTHR43103">
    <property type="entry name" value="NUCLEOSIDE-DIPHOSPHATE-SUGAR EPIMERASE"/>
    <property type="match status" value="1"/>
</dbReference>
<protein>
    <submittedName>
        <fullName evidence="4">Uncharacterized protein</fullName>
    </submittedName>
</protein>
<evidence type="ECO:0000313" key="4">
    <source>
        <dbReference type="EMBL" id="APX90329.1"/>
    </source>
</evidence>
<evidence type="ECO:0000256" key="1">
    <source>
        <dbReference type="ARBA" id="ARBA00007637"/>
    </source>
</evidence>
<dbReference type="GO" id="GO:0016491">
    <property type="term" value="F:oxidoreductase activity"/>
    <property type="evidence" value="ECO:0007669"/>
    <property type="project" value="UniProtKB-KW"/>
</dbReference>
<comment type="similarity">
    <text evidence="1">Belongs to the NAD(P)-dependent epimerase/dehydratase family.</text>
</comment>
<dbReference type="AlphaFoldDB" id="A0A1U7DKC0"/>
<dbReference type="CDD" id="cd08946">
    <property type="entry name" value="SDR_e"/>
    <property type="match status" value="1"/>
</dbReference>
<dbReference type="Pfam" id="PF01370">
    <property type="entry name" value="Epimerase"/>
    <property type="match status" value="1"/>
</dbReference>
<evidence type="ECO:0000313" key="5">
    <source>
        <dbReference type="Proteomes" id="UP000187266"/>
    </source>
</evidence>